<dbReference type="Proteomes" id="UP001327560">
    <property type="component" value="Chromosome 1"/>
</dbReference>
<proteinExistence type="predicted"/>
<reference evidence="1 2" key="1">
    <citation type="submission" date="2023-10" db="EMBL/GenBank/DDBJ databases">
        <title>Chromosome-scale genome assembly provides insights into flower coloration mechanisms of Canna indica.</title>
        <authorList>
            <person name="Li C."/>
        </authorList>
    </citation>
    <scope>NUCLEOTIDE SEQUENCE [LARGE SCALE GENOMIC DNA]</scope>
    <source>
        <tissue evidence="1">Flower</tissue>
    </source>
</reference>
<dbReference type="AlphaFoldDB" id="A0AAQ3JQU7"/>
<dbReference type="Gene3D" id="3.30.70.260">
    <property type="match status" value="1"/>
</dbReference>
<sequence length="88" mass="9603">MVGAAVYVANNELYDTGAIASARVLANGIQDDKSNVTQLVMLAWEPIISLTDQPFKTSIVFAHDREGTSVLFKVLSAFAFRDINLTKI</sequence>
<dbReference type="PANTHER" id="PTHR21022">
    <property type="entry name" value="PREPHENATE DEHYDRATASE P PROTEIN"/>
    <property type="match status" value="1"/>
</dbReference>
<dbReference type="InterPro" id="IPR045865">
    <property type="entry name" value="ACT-like_dom_sf"/>
</dbReference>
<protein>
    <submittedName>
        <fullName evidence="1">Arogenate dehydratase/prephenate dehydratase</fullName>
    </submittedName>
</protein>
<evidence type="ECO:0000313" key="2">
    <source>
        <dbReference type="Proteomes" id="UP001327560"/>
    </source>
</evidence>
<dbReference type="GO" id="GO:0009507">
    <property type="term" value="C:chloroplast"/>
    <property type="evidence" value="ECO:0007669"/>
    <property type="project" value="TreeGrafter"/>
</dbReference>
<evidence type="ECO:0000313" key="1">
    <source>
        <dbReference type="EMBL" id="WOK94156.1"/>
    </source>
</evidence>
<gene>
    <name evidence="1" type="ORF">Cni_G02858</name>
</gene>
<dbReference type="SUPFAM" id="SSF55021">
    <property type="entry name" value="ACT-like"/>
    <property type="match status" value="1"/>
</dbReference>
<name>A0AAQ3JQU7_9LILI</name>
<organism evidence="1 2">
    <name type="scientific">Canna indica</name>
    <name type="common">Indian-shot</name>
    <dbReference type="NCBI Taxonomy" id="4628"/>
    <lineage>
        <taxon>Eukaryota</taxon>
        <taxon>Viridiplantae</taxon>
        <taxon>Streptophyta</taxon>
        <taxon>Embryophyta</taxon>
        <taxon>Tracheophyta</taxon>
        <taxon>Spermatophyta</taxon>
        <taxon>Magnoliopsida</taxon>
        <taxon>Liliopsida</taxon>
        <taxon>Zingiberales</taxon>
        <taxon>Cannaceae</taxon>
        <taxon>Canna</taxon>
    </lineage>
</organism>
<dbReference type="EMBL" id="CP136890">
    <property type="protein sequence ID" value="WOK94156.1"/>
    <property type="molecule type" value="Genomic_DNA"/>
</dbReference>
<accession>A0AAQ3JQU7</accession>
<keyword evidence="2" id="KW-1185">Reference proteome</keyword>
<dbReference type="PANTHER" id="PTHR21022:SF19">
    <property type="entry name" value="PREPHENATE DEHYDRATASE-RELATED"/>
    <property type="match status" value="1"/>
</dbReference>
<dbReference type="GO" id="GO:0047769">
    <property type="term" value="F:arogenate dehydratase activity"/>
    <property type="evidence" value="ECO:0007669"/>
    <property type="project" value="TreeGrafter"/>
</dbReference>
<dbReference type="GO" id="GO:0009094">
    <property type="term" value="P:L-phenylalanine biosynthetic process"/>
    <property type="evidence" value="ECO:0007669"/>
    <property type="project" value="TreeGrafter"/>
</dbReference>